<dbReference type="CDD" id="cd00110">
    <property type="entry name" value="LamG"/>
    <property type="match status" value="1"/>
</dbReference>
<dbReference type="EMBL" id="JBFXLQ010000037">
    <property type="protein sequence ID" value="KAL2864805.1"/>
    <property type="molecule type" value="Genomic_DNA"/>
</dbReference>
<keyword evidence="1" id="KW-0732">Signal</keyword>
<evidence type="ECO:0000256" key="2">
    <source>
        <dbReference type="ARBA" id="ARBA00023157"/>
    </source>
</evidence>
<dbReference type="CDD" id="cd15482">
    <property type="entry name" value="Sialidase_non-viral"/>
    <property type="match status" value="1"/>
</dbReference>
<name>A0ABR4LJT7_9EURO</name>
<gene>
    <name evidence="5" type="ORF">BJX67DRAFT_360328</name>
</gene>
<dbReference type="Gene3D" id="2.60.120.200">
    <property type="match status" value="1"/>
</dbReference>
<organism evidence="5 6">
    <name type="scientific">Aspergillus lucknowensis</name>
    <dbReference type="NCBI Taxonomy" id="176173"/>
    <lineage>
        <taxon>Eukaryota</taxon>
        <taxon>Fungi</taxon>
        <taxon>Dikarya</taxon>
        <taxon>Ascomycota</taxon>
        <taxon>Pezizomycotina</taxon>
        <taxon>Eurotiomycetes</taxon>
        <taxon>Eurotiomycetidae</taxon>
        <taxon>Eurotiales</taxon>
        <taxon>Aspergillaceae</taxon>
        <taxon>Aspergillus</taxon>
        <taxon>Aspergillus subgen. Nidulantes</taxon>
    </lineage>
</organism>
<dbReference type="SUPFAM" id="SSF50939">
    <property type="entry name" value="Sialidases"/>
    <property type="match status" value="1"/>
</dbReference>
<dbReference type="SUPFAM" id="SSF49899">
    <property type="entry name" value="Concanavalin A-like lectins/glucanases"/>
    <property type="match status" value="1"/>
</dbReference>
<keyword evidence="6" id="KW-1185">Reference proteome</keyword>
<dbReference type="RefSeq" id="XP_070883784.1">
    <property type="nucleotide sequence ID" value="XM_071029759.1"/>
</dbReference>
<evidence type="ECO:0000259" key="4">
    <source>
        <dbReference type="SMART" id="SM00560"/>
    </source>
</evidence>
<dbReference type="Proteomes" id="UP001610432">
    <property type="component" value="Unassembled WGS sequence"/>
</dbReference>
<evidence type="ECO:0000313" key="5">
    <source>
        <dbReference type="EMBL" id="KAL2864805.1"/>
    </source>
</evidence>
<dbReference type="SMART" id="SM00560">
    <property type="entry name" value="LamGL"/>
    <property type="match status" value="1"/>
</dbReference>
<feature type="region of interest" description="Disordered" evidence="3">
    <location>
        <begin position="1"/>
        <end position="20"/>
    </location>
</feature>
<dbReference type="Gene3D" id="2.120.10.10">
    <property type="match status" value="1"/>
</dbReference>
<dbReference type="GeneID" id="98144831"/>
<dbReference type="InterPro" id="IPR001791">
    <property type="entry name" value="Laminin_G"/>
</dbReference>
<evidence type="ECO:0000256" key="3">
    <source>
        <dbReference type="SAM" id="MobiDB-lite"/>
    </source>
</evidence>
<proteinExistence type="predicted"/>
<protein>
    <submittedName>
        <fullName evidence="5">Concanavalin A-like lectin/glucanase domain-containing protein</fullName>
    </submittedName>
</protein>
<comment type="caution">
    <text evidence="5">The sequence shown here is derived from an EMBL/GenBank/DDBJ whole genome shotgun (WGS) entry which is preliminary data.</text>
</comment>
<accession>A0ABR4LJT7</accession>
<reference evidence="5 6" key="1">
    <citation type="submission" date="2024-07" db="EMBL/GenBank/DDBJ databases">
        <title>Section-level genome sequencing and comparative genomics of Aspergillus sections Usti and Cavernicolus.</title>
        <authorList>
            <consortium name="Lawrence Berkeley National Laboratory"/>
            <person name="Nybo J.L."/>
            <person name="Vesth T.C."/>
            <person name="Theobald S."/>
            <person name="Frisvad J.C."/>
            <person name="Larsen T.O."/>
            <person name="Kjaerboelling I."/>
            <person name="Rothschild-Mancinelli K."/>
            <person name="Lyhne E.K."/>
            <person name="Kogle M.E."/>
            <person name="Barry K."/>
            <person name="Clum A."/>
            <person name="Na H."/>
            <person name="Ledsgaard L."/>
            <person name="Lin J."/>
            <person name="Lipzen A."/>
            <person name="Kuo A."/>
            <person name="Riley R."/>
            <person name="Mondo S."/>
            <person name="Labutti K."/>
            <person name="Haridas S."/>
            <person name="Pangalinan J."/>
            <person name="Salamov A.A."/>
            <person name="Simmons B.A."/>
            <person name="Magnuson J.K."/>
            <person name="Chen J."/>
            <person name="Drula E."/>
            <person name="Henrissat B."/>
            <person name="Wiebenga A."/>
            <person name="Lubbers R.J."/>
            <person name="Gomes A.C."/>
            <person name="Macurrencykelacurrency M.R."/>
            <person name="Stajich J."/>
            <person name="Grigoriev I.V."/>
            <person name="Mortensen U.H."/>
            <person name="De Vries R.P."/>
            <person name="Baker S.E."/>
            <person name="Andersen M.R."/>
        </authorList>
    </citation>
    <scope>NUCLEOTIDE SEQUENCE [LARGE SCALE GENOMIC DNA]</scope>
    <source>
        <strain evidence="5 6">CBS 449.75</strain>
    </source>
</reference>
<dbReference type="InterPro" id="IPR013320">
    <property type="entry name" value="ConA-like_dom_sf"/>
</dbReference>
<feature type="domain" description="LamG-like jellyroll fold" evidence="4">
    <location>
        <begin position="133"/>
        <end position="269"/>
    </location>
</feature>
<feature type="region of interest" description="Disordered" evidence="3">
    <location>
        <begin position="73"/>
        <end position="92"/>
    </location>
</feature>
<sequence>MMIRSSFDEGATWQSQTDGTRITTKRAAYSDMKIINDDEIGLVYEGGELGDAGAANDAIRFAYFPESDLGLPDDYSGGTSTPDKSGLDNSAILRGTGGSLSSDGGRWGGAISLDGSSSYVQVPFAESLAVGTGDFTFSTWINYGRSSTAEQAILWAYGQGDNHSQLWVRALPGDDRIRAWLQNRGTSAILDSPSAYADQQWHHLVVRRSGSEGTMFVDGAQVNSTSIEFGTVSPGRPFQLHIGQRLDGQNRFHGSIDETRLYRRALSDEEIGSLYDTNANIDDELVLQLAFDRTG</sequence>
<evidence type="ECO:0000313" key="6">
    <source>
        <dbReference type="Proteomes" id="UP001610432"/>
    </source>
</evidence>
<evidence type="ECO:0000256" key="1">
    <source>
        <dbReference type="ARBA" id="ARBA00022729"/>
    </source>
</evidence>
<dbReference type="InterPro" id="IPR036278">
    <property type="entry name" value="Sialidase_sf"/>
</dbReference>
<keyword evidence="2" id="KW-1015">Disulfide bond</keyword>
<dbReference type="Pfam" id="PF13385">
    <property type="entry name" value="Laminin_G_3"/>
    <property type="match status" value="1"/>
</dbReference>
<dbReference type="InterPro" id="IPR006558">
    <property type="entry name" value="LamG-like"/>
</dbReference>